<keyword evidence="5" id="KW-0012">Acyltransferase</keyword>
<evidence type="ECO:0000256" key="5">
    <source>
        <dbReference type="ARBA" id="ARBA00023315"/>
    </source>
</evidence>
<dbReference type="OrthoDB" id="9799147at2"/>
<dbReference type="PANTHER" id="PTHR36449">
    <property type="entry name" value="ACETYLTRANSFERASE-RELATED"/>
    <property type="match status" value="1"/>
</dbReference>
<dbReference type="InterPro" id="IPR013653">
    <property type="entry name" value="GCN5-like_dom"/>
</dbReference>
<name>F9UAG6_9GAMM</name>
<proteinExistence type="inferred from homology"/>
<keyword evidence="9" id="KW-1185">Reference proteome</keyword>
<organism evidence="8 9">
    <name type="scientific">Thiocapsa marina 5811</name>
    <dbReference type="NCBI Taxonomy" id="768671"/>
    <lineage>
        <taxon>Bacteria</taxon>
        <taxon>Pseudomonadati</taxon>
        <taxon>Pseudomonadota</taxon>
        <taxon>Gammaproteobacteria</taxon>
        <taxon>Chromatiales</taxon>
        <taxon>Chromatiaceae</taxon>
        <taxon>Thiocapsa</taxon>
    </lineage>
</organism>
<evidence type="ECO:0000256" key="4">
    <source>
        <dbReference type="ARBA" id="ARBA00022679"/>
    </source>
</evidence>
<evidence type="ECO:0000313" key="8">
    <source>
        <dbReference type="EMBL" id="EGV19114.1"/>
    </source>
</evidence>
<evidence type="ECO:0000256" key="1">
    <source>
        <dbReference type="ARBA" id="ARBA00009342"/>
    </source>
</evidence>
<dbReference type="GO" id="GO:0016747">
    <property type="term" value="F:acyltransferase activity, transferring groups other than amino-acyl groups"/>
    <property type="evidence" value="ECO:0007669"/>
    <property type="project" value="InterPro"/>
</dbReference>
<sequence>MTGDGFRIELLGAQDRGAFCSGVDALDRYFRERVTQDVRRRVSNCFVLLDAENQVAGYYTFAAAGIPLADLPESLTKRLPRYPSLPAGLIGRLAVERRHQRQGLGALLVVDAVARAVRAEPAIYALVVDAKDDHAAAFYARLGFHRLTSQSNRLFIPISEIAKRLSEAGLGRS</sequence>
<keyword evidence="2" id="KW-0678">Repressor</keyword>
<evidence type="ECO:0000256" key="6">
    <source>
        <dbReference type="ARBA" id="ARBA00049880"/>
    </source>
</evidence>
<dbReference type="PANTHER" id="PTHR36449:SF1">
    <property type="entry name" value="ACETYLTRANSFERASE"/>
    <property type="match status" value="1"/>
</dbReference>
<dbReference type="InterPro" id="IPR016181">
    <property type="entry name" value="Acyl_CoA_acyltransferase"/>
</dbReference>
<dbReference type="PROSITE" id="PS51186">
    <property type="entry name" value="GNAT"/>
    <property type="match status" value="1"/>
</dbReference>
<dbReference type="Pfam" id="PF08445">
    <property type="entry name" value="FR47"/>
    <property type="match status" value="1"/>
</dbReference>
<dbReference type="EMBL" id="AFWV01000005">
    <property type="protein sequence ID" value="EGV19114.1"/>
    <property type="molecule type" value="Genomic_DNA"/>
</dbReference>
<accession>F9UAG6</accession>
<evidence type="ECO:0000259" key="7">
    <source>
        <dbReference type="PROSITE" id="PS51186"/>
    </source>
</evidence>
<evidence type="ECO:0000256" key="3">
    <source>
        <dbReference type="ARBA" id="ARBA00022649"/>
    </source>
</evidence>
<dbReference type="eggNOG" id="COG0456">
    <property type="taxonomic scope" value="Bacteria"/>
</dbReference>
<comment type="similarity">
    <text evidence="1">Belongs to the acetyltransferase family. GNAT subfamily.</text>
</comment>
<reference evidence="8 9" key="1">
    <citation type="submission" date="2011-06" db="EMBL/GenBank/DDBJ databases">
        <title>The draft genome of Thiocapsa marina 5811.</title>
        <authorList>
            <consortium name="US DOE Joint Genome Institute (JGI-PGF)"/>
            <person name="Lucas S."/>
            <person name="Han J."/>
            <person name="Cheng J.-F."/>
            <person name="Goodwin L."/>
            <person name="Pitluck S."/>
            <person name="Peters L."/>
            <person name="Land M.L."/>
            <person name="Hauser L."/>
            <person name="Vogl K."/>
            <person name="Liu Z."/>
            <person name="Imhoff J."/>
            <person name="Thiel V."/>
            <person name="Frigaard N.-U."/>
            <person name="Bryant D."/>
            <person name="Woyke T.J."/>
        </authorList>
    </citation>
    <scope>NUCLEOTIDE SEQUENCE [LARGE SCALE GENOMIC DNA]</scope>
    <source>
        <strain evidence="8 9">5811</strain>
    </source>
</reference>
<protein>
    <submittedName>
        <fullName evidence="8">GCN5-related N-acetyltransferase</fullName>
    </submittedName>
</protein>
<dbReference type="AlphaFoldDB" id="F9UAG6"/>
<dbReference type="Proteomes" id="UP000005459">
    <property type="component" value="Unassembled WGS sequence"/>
</dbReference>
<keyword evidence="4 8" id="KW-0808">Transferase</keyword>
<gene>
    <name evidence="8" type="ORF">ThimaDRAFT_1918</name>
</gene>
<dbReference type="InterPro" id="IPR000182">
    <property type="entry name" value="GNAT_dom"/>
</dbReference>
<dbReference type="Gene3D" id="3.40.630.30">
    <property type="match status" value="1"/>
</dbReference>
<dbReference type="STRING" id="768671.ThimaDRAFT_1918"/>
<evidence type="ECO:0000313" key="9">
    <source>
        <dbReference type="Proteomes" id="UP000005459"/>
    </source>
</evidence>
<dbReference type="SUPFAM" id="SSF55729">
    <property type="entry name" value="Acyl-CoA N-acyltransferases (Nat)"/>
    <property type="match status" value="1"/>
</dbReference>
<evidence type="ECO:0000256" key="2">
    <source>
        <dbReference type="ARBA" id="ARBA00022491"/>
    </source>
</evidence>
<keyword evidence="3" id="KW-1277">Toxin-antitoxin system</keyword>
<feature type="domain" description="N-acetyltransferase" evidence="7">
    <location>
        <begin position="6"/>
        <end position="166"/>
    </location>
</feature>
<comment type="catalytic activity">
    <reaction evidence="6">
        <text>glycyl-tRNA(Gly) + acetyl-CoA = N-acetylglycyl-tRNA(Gly) + CoA + H(+)</text>
        <dbReference type="Rhea" id="RHEA:81867"/>
        <dbReference type="Rhea" id="RHEA-COMP:9683"/>
        <dbReference type="Rhea" id="RHEA-COMP:19766"/>
        <dbReference type="ChEBI" id="CHEBI:15378"/>
        <dbReference type="ChEBI" id="CHEBI:57287"/>
        <dbReference type="ChEBI" id="CHEBI:57288"/>
        <dbReference type="ChEBI" id="CHEBI:78522"/>
        <dbReference type="ChEBI" id="CHEBI:232036"/>
    </reaction>
</comment>